<proteinExistence type="predicted"/>
<keyword evidence="1" id="KW-1133">Transmembrane helix</keyword>
<keyword evidence="1 2" id="KW-0812">Transmembrane</keyword>
<dbReference type="EMBL" id="MK500494">
    <property type="protein sequence ID" value="QBK90538.1"/>
    <property type="molecule type" value="Genomic_DNA"/>
</dbReference>
<sequence>MKNYSKDGENLLLVVIFIITIIIIIWIFWELIEGDRTTSKTGEKCSSDNDCAGGNYCGGNFACVQGRNGGTQGTICTTNDNCEFGFKCLTIPVNPTPFTNGQTFSFCSR</sequence>
<evidence type="ECO:0000256" key="1">
    <source>
        <dbReference type="SAM" id="Phobius"/>
    </source>
</evidence>
<feature type="transmembrane region" description="Helical" evidence="1">
    <location>
        <begin position="12"/>
        <end position="29"/>
    </location>
</feature>
<protein>
    <submittedName>
        <fullName evidence="2">Transmembrane protein</fullName>
    </submittedName>
</protein>
<keyword evidence="1" id="KW-0472">Membrane</keyword>
<gene>
    <name evidence="2" type="ORF">LCPAC104_00340</name>
</gene>
<evidence type="ECO:0000313" key="2">
    <source>
        <dbReference type="EMBL" id="QBK90538.1"/>
    </source>
</evidence>
<name>A0A481Z3Q9_9VIRU</name>
<reference evidence="2" key="1">
    <citation type="journal article" date="2019" name="MBio">
        <title>Virus Genomes from Deep Sea Sediments Expand the Ocean Megavirome and Support Independent Origins of Viral Gigantism.</title>
        <authorList>
            <person name="Backstrom D."/>
            <person name="Yutin N."/>
            <person name="Jorgensen S.L."/>
            <person name="Dharamshi J."/>
            <person name="Homa F."/>
            <person name="Zaremba-Niedwiedzka K."/>
            <person name="Spang A."/>
            <person name="Wolf Y.I."/>
            <person name="Koonin E.V."/>
            <person name="Ettema T.J."/>
        </authorList>
    </citation>
    <scope>NUCLEOTIDE SEQUENCE</scope>
</reference>
<organism evidence="2">
    <name type="scientific">Pithovirus LCPAC104</name>
    <dbReference type="NCBI Taxonomy" id="2506589"/>
    <lineage>
        <taxon>Viruses</taxon>
        <taxon>Pithoviruses</taxon>
    </lineage>
</organism>
<accession>A0A481Z3Q9</accession>